<dbReference type="Proteomes" id="UP000199406">
    <property type="component" value="Unassembled WGS sequence"/>
</dbReference>
<dbReference type="RefSeq" id="WP_091771071.1">
    <property type="nucleotide sequence ID" value="NZ_FNBT01000010.1"/>
</dbReference>
<evidence type="ECO:0000313" key="1">
    <source>
        <dbReference type="EMBL" id="SDG04729.1"/>
    </source>
</evidence>
<dbReference type="EMBL" id="FNBT01000010">
    <property type="protein sequence ID" value="SDG04729.1"/>
    <property type="molecule type" value="Genomic_DNA"/>
</dbReference>
<dbReference type="STRING" id="1550231.SAMN05660662_0136"/>
<evidence type="ECO:0000313" key="2">
    <source>
        <dbReference type="Proteomes" id="UP000199406"/>
    </source>
</evidence>
<gene>
    <name evidence="1" type="ORF">SAMN05660662_0136</name>
</gene>
<dbReference type="AlphaFoldDB" id="A0A1G7R3M7"/>
<keyword evidence="2" id="KW-1185">Reference proteome</keyword>
<protein>
    <submittedName>
        <fullName evidence="1">Uncharacterized protein</fullName>
    </submittedName>
</protein>
<proteinExistence type="predicted"/>
<organism evidence="1 2">
    <name type="scientific">Blastococcus aurantiacus</name>
    <dbReference type="NCBI Taxonomy" id="1550231"/>
    <lineage>
        <taxon>Bacteria</taxon>
        <taxon>Bacillati</taxon>
        <taxon>Actinomycetota</taxon>
        <taxon>Actinomycetes</taxon>
        <taxon>Geodermatophilales</taxon>
        <taxon>Geodermatophilaceae</taxon>
        <taxon>Blastococcus</taxon>
    </lineage>
</organism>
<sequence>MATTLQQLLDGLTQRATMPSPSATIADITGSLDHLGRALTGLAQDGITPGDSSRQRTTAELGAACLTAGRLWPHTGGPLTDLAGAAADLVGRDRDIMGRSHRWAVTVEVAEAADHCARLGRHVLPEAAAPELATVRELAVTVERIAQVEPPTASAFVVLDRLVAQPWTPGNASETTALDASAALVGAIERSRRTDDLSLRDFRAAVAAAEIISRSAGAVTAAASGDDAGPFLVTGLAWQVAGRASTVFDDGRGAGPIDARGVVACARTLAEAVRRDAGHLSDAGALEEDRDLPSVAASVQPVTGQLPVLANHLTAAVDRWSLTGRLYASARDLPPVNNMPEDRVQAVIVGRHVQAVGADLDHLRQTVVRATELSTGLADAFHRAAVAGPPAQRHQAALYVREVRASGVPERLLRHAQAVERDIATIRSPHQVPWNASPSR</sequence>
<reference evidence="2" key="1">
    <citation type="submission" date="2016-10" db="EMBL/GenBank/DDBJ databases">
        <authorList>
            <person name="Varghese N."/>
            <person name="Submissions S."/>
        </authorList>
    </citation>
    <scope>NUCLEOTIDE SEQUENCE [LARGE SCALE GENOMIC DNA]</scope>
    <source>
        <strain evidence="2">DSM 44268</strain>
    </source>
</reference>
<name>A0A1G7R3M7_9ACTN</name>
<dbReference type="OrthoDB" id="5171109at2"/>
<accession>A0A1G7R3M7</accession>